<dbReference type="AlphaFoldDB" id="A0A368X6T0"/>
<dbReference type="SMART" id="SM00155">
    <property type="entry name" value="PLDc"/>
    <property type="match status" value="2"/>
</dbReference>
<feature type="domain" description="PLD phosphodiesterase" evidence="1">
    <location>
        <begin position="180"/>
        <end position="207"/>
    </location>
</feature>
<dbReference type="InterPro" id="IPR001736">
    <property type="entry name" value="PLipase_D/transphosphatidylase"/>
</dbReference>
<dbReference type="PANTHER" id="PTHR21248:SF12">
    <property type="entry name" value="CARDIOLIPIN SYNTHASE C"/>
    <property type="match status" value="1"/>
</dbReference>
<evidence type="ECO:0000259" key="1">
    <source>
        <dbReference type="PROSITE" id="PS50035"/>
    </source>
</evidence>
<comment type="caution">
    <text evidence="2">The sequence shown here is derived from an EMBL/GenBank/DDBJ whole genome shotgun (WGS) entry which is preliminary data.</text>
</comment>
<dbReference type="PANTHER" id="PTHR21248">
    <property type="entry name" value="CARDIOLIPIN SYNTHASE"/>
    <property type="match status" value="1"/>
</dbReference>
<dbReference type="Gene3D" id="3.30.870.10">
    <property type="entry name" value="Endonuclease Chain A"/>
    <property type="match status" value="2"/>
</dbReference>
<accession>A0A368X6T0</accession>
<protein>
    <submittedName>
        <fullName evidence="2">Putative cardiolipin synthase</fullName>
    </submittedName>
</protein>
<evidence type="ECO:0000313" key="3">
    <source>
        <dbReference type="Proteomes" id="UP000252884"/>
    </source>
</evidence>
<dbReference type="Proteomes" id="UP000252884">
    <property type="component" value="Unassembled WGS sequence"/>
</dbReference>
<dbReference type="PROSITE" id="PS50035">
    <property type="entry name" value="PLD"/>
    <property type="match status" value="2"/>
</dbReference>
<evidence type="ECO:0000313" key="2">
    <source>
        <dbReference type="EMBL" id="RCW63409.1"/>
    </source>
</evidence>
<name>A0A368X6T0_9BURK</name>
<reference evidence="2 3" key="1">
    <citation type="submission" date="2018-07" db="EMBL/GenBank/DDBJ databases">
        <title>Genomic Encyclopedia of Type Strains, Phase IV (KMG-IV): sequencing the most valuable type-strain genomes for metagenomic binning, comparative biology and taxonomic classification.</title>
        <authorList>
            <person name="Goeker M."/>
        </authorList>
    </citation>
    <scope>NUCLEOTIDE SEQUENCE [LARGE SCALE GENOMIC DNA]</scope>
    <source>
        <strain evidence="2 3">DSM 21634</strain>
    </source>
</reference>
<keyword evidence="3" id="KW-1185">Reference proteome</keyword>
<dbReference type="EMBL" id="QPJK01000019">
    <property type="protein sequence ID" value="RCW63409.1"/>
    <property type="molecule type" value="Genomic_DNA"/>
</dbReference>
<dbReference type="CDD" id="cd09111">
    <property type="entry name" value="PLDc_ymdC_like_1"/>
    <property type="match status" value="1"/>
</dbReference>
<dbReference type="CDD" id="cd09113">
    <property type="entry name" value="PLDc_ymdC_like_2"/>
    <property type="match status" value="1"/>
</dbReference>
<dbReference type="SUPFAM" id="SSF56024">
    <property type="entry name" value="Phospholipase D/nuclease"/>
    <property type="match status" value="2"/>
</dbReference>
<dbReference type="Pfam" id="PF13091">
    <property type="entry name" value="PLDc_2"/>
    <property type="match status" value="2"/>
</dbReference>
<dbReference type="InterPro" id="IPR025202">
    <property type="entry name" value="PLD-like_dom"/>
</dbReference>
<dbReference type="GO" id="GO:0032049">
    <property type="term" value="P:cardiolipin biosynthetic process"/>
    <property type="evidence" value="ECO:0007669"/>
    <property type="project" value="UniProtKB-ARBA"/>
</dbReference>
<dbReference type="GO" id="GO:0030572">
    <property type="term" value="F:phosphatidyltransferase activity"/>
    <property type="evidence" value="ECO:0007669"/>
    <property type="project" value="UniProtKB-ARBA"/>
</dbReference>
<gene>
    <name evidence="2" type="ORF">DES41_11914</name>
</gene>
<feature type="domain" description="PLD phosphodiesterase" evidence="1">
    <location>
        <begin position="429"/>
        <end position="456"/>
    </location>
</feature>
<organism evidence="2 3">
    <name type="scientific">Pseudorhodoferax soli</name>
    <dbReference type="NCBI Taxonomy" id="545864"/>
    <lineage>
        <taxon>Bacteria</taxon>
        <taxon>Pseudomonadati</taxon>
        <taxon>Pseudomonadota</taxon>
        <taxon>Betaproteobacteria</taxon>
        <taxon>Burkholderiales</taxon>
        <taxon>Comamonadaceae</taxon>
    </lineage>
</organism>
<sequence length="538" mass="58585">MHLHPPMPVRAAPLARLACRLLAWALAMLLTGCASLPPDLAGLPAQALPAVADAPLVRTARAAQPDAELSGFRLIPSGDYGLDARLALIARARQSLDVQYYHLETDATGLHFLRALRDAAARGVRVRLLLDDLYTGGDSALLDALAATPNLELRLYNPIPLRSPKVALRFAASLWHFDRLQRRMHNKLLVADGALAVAGGRNIGGRYFFQTAGENFLDLDVLVAGALLPRLGELFDRYWNSAHVVPLARLVAPDGDAAARQARFEALTDATHAPAPRPPPPNDMLGYAPVSQELQAGRLSLIWATAQAYADTPERAIGYQAQYGGVPLQDVDSVRYNLVEGIRRARTSVLLCSPYLVPGAHGLQVLREARARGAKVQLITNSLAASDEPFVHTAYRRYRAELVTLGVEIDEVSSRRVAGSPKLPLFGAAVGRLHTKTAVLDGELLFVGSLNFDPRSEQHNTEIGLFIRSRPLAAQMLRLAQVLREQGVWRVQAGADGALEWHGEDDGAPTVLHTEPDASWWDRLLLELVAPFTPEHML</sequence>
<proteinExistence type="predicted"/>